<reference evidence="4" key="1">
    <citation type="submission" date="2019-12" db="EMBL/GenBank/DDBJ databases">
        <title>Genome sequencing and annotation of Brassica cretica.</title>
        <authorList>
            <person name="Studholme D.J."/>
            <person name="Sarris P."/>
        </authorList>
    </citation>
    <scope>NUCLEOTIDE SEQUENCE</scope>
    <source>
        <strain evidence="4">PFS-109/04</strain>
        <tissue evidence="4">Leaf</tissue>
    </source>
</reference>
<proteinExistence type="predicted"/>
<dbReference type="SUPFAM" id="SSF52058">
    <property type="entry name" value="L domain-like"/>
    <property type="match status" value="1"/>
</dbReference>
<sequence>MFKRFPQISTNIRVLDIRGTAIEQVPPSIRSWPSVEYLGMSYFENLKDFPHALERITCLGFTDTEIQEVPCWVKRLSSLCGFVLKGCRKLVSLPPIIDSICTMDASDCESLEIVECSFHHPWAELNFSNCFKLNQVARDLIIKNSSKCAVLPGGQVPAYFTHRATGGGPLTIKLNGKPLPKSVRFKVCILLLYKDDHDACFKEKWTEAVVMYKNKSERLNPSLAEHLYTFRVEAEVTSSELLFEFKLRSDDVWKIGECGIVQLLEVP</sequence>
<dbReference type="InterPro" id="IPR032675">
    <property type="entry name" value="LRR_dom_sf"/>
</dbReference>
<name>A0A8S9NVD0_BRACR</name>
<keyword evidence="1" id="KW-0433">Leucine-rich repeat</keyword>
<protein>
    <recommendedName>
        <fullName evidence="3">C-JID domain-containing protein</fullName>
    </recommendedName>
</protein>
<dbReference type="Gene3D" id="3.80.10.10">
    <property type="entry name" value="Ribonuclease Inhibitor"/>
    <property type="match status" value="1"/>
</dbReference>
<dbReference type="AlphaFoldDB" id="A0A8S9NVD0"/>
<dbReference type="Proteomes" id="UP000712600">
    <property type="component" value="Unassembled WGS sequence"/>
</dbReference>
<evidence type="ECO:0000259" key="3">
    <source>
        <dbReference type="Pfam" id="PF20160"/>
    </source>
</evidence>
<keyword evidence="2" id="KW-0677">Repeat</keyword>
<gene>
    <name evidence="4" type="ORF">F2Q69_00000440</name>
</gene>
<evidence type="ECO:0000256" key="1">
    <source>
        <dbReference type="ARBA" id="ARBA00022614"/>
    </source>
</evidence>
<evidence type="ECO:0000256" key="2">
    <source>
        <dbReference type="ARBA" id="ARBA00022737"/>
    </source>
</evidence>
<organism evidence="4 5">
    <name type="scientific">Brassica cretica</name>
    <name type="common">Mustard</name>
    <dbReference type="NCBI Taxonomy" id="69181"/>
    <lineage>
        <taxon>Eukaryota</taxon>
        <taxon>Viridiplantae</taxon>
        <taxon>Streptophyta</taxon>
        <taxon>Embryophyta</taxon>
        <taxon>Tracheophyta</taxon>
        <taxon>Spermatophyta</taxon>
        <taxon>Magnoliopsida</taxon>
        <taxon>eudicotyledons</taxon>
        <taxon>Gunneridae</taxon>
        <taxon>Pentapetalae</taxon>
        <taxon>rosids</taxon>
        <taxon>malvids</taxon>
        <taxon>Brassicales</taxon>
        <taxon>Brassicaceae</taxon>
        <taxon>Brassiceae</taxon>
        <taxon>Brassica</taxon>
    </lineage>
</organism>
<evidence type="ECO:0000313" key="4">
    <source>
        <dbReference type="EMBL" id="KAF3506530.1"/>
    </source>
</evidence>
<dbReference type="Pfam" id="PF20160">
    <property type="entry name" value="C-JID"/>
    <property type="match status" value="1"/>
</dbReference>
<accession>A0A8S9NVD0</accession>
<comment type="caution">
    <text evidence="4">The sequence shown here is derived from an EMBL/GenBank/DDBJ whole genome shotgun (WGS) entry which is preliminary data.</text>
</comment>
<evidence type="ECO:0000313" key="5">
    <source>
        <dbReference type="Proteomes" id="UP000712600"/>
    </source>
</evidence>
<dbReference type="InterPro" id="IPR045344">
    <property type="entry name" value="C-JID"/>
</dbReference>
<feature type="domain" description="C-JID" evidence="3">
    <location>
        <begin position="151"/>
        <end position="254"/>
    </location>
</feature>
<dbReference type="EMBL" id="QGKX02001521">
    <property type="protein sequence ID" value="KAF3506530.1"/>
    <property type="molecule type" value="Genomic_DNA"/>
</dbReference>